<evidence type="ECO:0000256" key="7">
    <source>
        <dbReference type="SAM" id="Phobius"/>
    </source>
</evidence>
<keyword evidence="4" id="KW-0378">Hydrolase</keyword>
<keyword evidence="3" id="KW-0479">Metal-binding</keyword>
<dbReference type="GO" id="GO:0016020">
    <property type="term" value="C:membrane"/>
    <property type="evidence" value="ECO:0007669"/>
    <property type="project" value="TreeGrafter"/>
</dbReference>
<dbReference type="InterPro" id="IPR001915">
    <property type="entry name" value="Peptidase_M48"/>
</dbReference>
<dbReference type="AlphaFoldDB" id="A0A0F9PP98"/>
<gene>
    <name evidence="9" type="ORF">LCGC14_1192540</name>
</gene>
<keyword evidence="7" id="KW-0812">Transmembrane</keyword>
<protein>
    <recommendedName>
        <fullName evidence="8">Peptidase M48 domain-containing protein</fullName>
    </recommendedName>
</protein>
<feature type="domain" description="Peptidase M48" evidence="8">
    <location>
        <begin position="188"/>
        <end position="339"/>
    </location>
</feature>
<name>A0A0F9PP98_9ZZZZ</name>
<dbReference type="EMBL" id="LAZR01006064">
    <property type="protein sequence ID" value="KKM95007.1"/>
    <property type="molecule type" value="Genomic_DNA"/>
</dbReference>
<evidence type="ECO:0000313" key="9">
    <source>
        <dbReference type="EMBL" id="KKM95007.1"/>
    </source>
</evidence>
<evidence type="ECO:0000256" key="2">
    <source>
        <dbReference type="ARBA" id="ARBA00022670"/>
    </source>
</evidence>
<evidence type="ECO:0000256" key="5">
    <source>
        <dbReference type="ARBA" id="ARBA00022833"/>
    </source>
</evidence>
<dbReference type="InterPro" id="IPR051156">
    <property type="entry name" value="Mito/Outer_Membr_Metalloprot"/>
</dbReference>
<reference evidence="9" key="1">
    <citation type="journal article" date="2015" name="Nature">
        <title>Complex archaea that bridge the gap between prokaryotes and eukaryotes.</title>
        <authorList>
            <person name="Spang A."/>
            <person name="Saw J.H."/>
            <person name="Jorgensen S.L."/>
            <person name="Zaremba-Niedzwiedzka K."/>
            <person name="Martijn J."/>
            <person name="Lind A.E."/>
            <person name="van Eijk R."/>
            <person name="Schleper C."/>
            <person name="Guy L."/>
            <person name="Ettema T.J."/>
        </authorList>
    </citation>
    <scope>NUCLEOTIDE SEQUENCE</scope>
</reference>
<dbReference type="PANTHER" id="PTHR22726">
    <property type="entry name" value="METALLOENDOPEPTIDASE OMA1"/>
    <property type="match status" value="1"/>
</dbReference>
<comment type="cofactor">
    <cofactor evidence="1">
        <name>Zn(2+)</name>
        <dbReference type="ChEBI" id="CHEBI:29105"/>
    </cofactor>
</comment>
<evidence type="ECO:0000256" key="4">
    <source>
        <dbReference type="ARBA" id="ARBA00022801"/>
    </source>
</evidence>
<evidence type="ECO:0000256" key="6">
    <source>
        <dbReference type="ARBA" id="ARBA00023049"/>
    </source>
</evidence>
<organism evidence="9">
    <name type="scientific">marine sediment metagenome</name>
    <dbReference type="NCBI Taxonomy" id="412755"/>
    <lineage>
        <taxon>unclassified sequences</taxon>
        <taxon>metagenomes</taxon>
        <taxon>ecological metagenomes</taxon>
    </lineage>
</organism>
<comment type="caution">
    <text evidence="9">The sequence shown here is derived from an EMBL/GenBank/DDBJ whole genome shotgun (WGS) entry which is preliminary data.</text>
</comment>
<dbReference type="GO" id="GO:0046872">
    <property type="term" value="F:metal ion binding"/>
    <property type="evidence" value="ECO:0007669"/>
    <property type="project" value="UniProtKB-KW"/>
</dbReference>
<keyword evidence="7" id="KW-1133">Transmembrane helix</keyword>
<proteinExistence type="predicted"/>
<evidence type="ECO:0000256" key="3">
    <source>
        <dbReference type="ARBA" id="ARBA00022723"/>
    </source>
</evidence>
<feature type="transmembrane region" description="Helical" evidence="7">
    <location>
        <begin position="246"/>
        <end position="268"/>
    </location>
</feature>
<dbReference type="Pfam" id="PF01435">
    <property type="entry name" value="Peptidase_M48"/>
    <property type="match status" value="1"/>
</dbReference>
<dbReference type="Gene3D" id="3.30.2010.10">
    <property type="entry name" value="Metalloproteases ('zincins'), catalytic domain"/>
    <property type="match status" value="1"/>
</dbReference>
<accession>A0A0F9PP98</accession>
<feature type="transmembrane region" description="Helical" evidence="7">
    <location>
        <begin position="99"/>
        <end position="122"/>
    </location>
</feature>
<keyword evidence="6" id="KW-0482">Metalloprotease</keyword>
<keyword evidence="2" id="KW-0645">Protease</keyword>
<dbReference type="CDD" id="cd07332">
    <property type="entry name" value="M48C_Oma1_like"/>
    <property type="match status" value="1"/>
</dbReference>
<keyword evidence="5" id="KW-0862">Zinc</keyword>
<dbReference type="PANTHER" id="PTHR22726:SF1">
    <property type="entry name" value="METALLOENDOPEPTIDASE OMA1, MITOCHONDRIAL"/>
    <property type="match status" value="1"/>
</dbReference>
<sequence length="364" mass="38968">MSRGFDGFGSAYFNGDRPVGEEVSLHLANLNLQIGLDDGNTLFWPVKDIRLLPDIAGKKGYVLRLTTDPLARLYLTDRSLMTYLPSAHSKTPGKGRRKLLLWALAAIAAVALQIAVLVPLLADRLAAFIPPSGERALGAATLDQVRRVLDDTGLDPLAYCENPAGVAALTQMTTSLNQGDDRLENLSVHVLDHPMKNGFALPGGYIVLFRGLIDQAENPDQIAAVLAHEMGHVSTRDPTRHALRSAGSIGVLGLVFGDFAGGAAVLFLTERLISARYSQQAETEADTFGYTRLDAANVSPAVMGDMFDLLREAGGDANQLLAHFLSHPMLSQRIDAARAAADASSNYAPILDGTAWAALQKICD</sequence>
<evidence type="ECO:0000256" key="1">
    <source>
        <dbReference type="ARBA" id="ARBA00001947"/>
    </source>
</evidence>
<dbReference type="GO" id="GO:0051603">
    <property type="term" value="P:proteolysis involved in protein catabolic process"/>
    <property type="evidence" value="ECO:0007669"/>
    <property type="project" value="TreeGrafter"/>
</dbReference>
<keyword evidence="7" id="KW-0472">Membrane</keyword>
<evidence type="ECO:0000259" key="8">
    <source>
        <dbReference type="Pfam" id="PF01435"/>
    </source>
</evidence>
<dbReference type="GO" id="GO:0004222">
    <property type="term" value="F:metalloendopeptidase activity"/>
    <property type="evidence" value="ECO:0007669"/>
    <property type="project" value="InterPro"/>
</dbReference>